<sequence>DNEDVKIVVSPNLKHIKSKAFLTSNIQVVIAKNLEIIEEGAFNSCYFLTCITLQKVKYIGKYCFMQCYRLTDIKNTQCKNLGNSAFEGCSKLLNPEFLALESINESAFRETIITSFRTPKVLQNLADSYISQFSFEPQNQYQNYSLKQLLNLLSQQCLIET</sequence>
<dbReference type="InterPro" id="IPR026906">
    <property type="entry name" value="LRR_5"/>
</dbReference>
<evidence type="ECO:0000313" key="1">
    <source>
        <dbReference type="EMBL" id="JAP96106.1"/>
    </source>
</evidence>
<protein>
    <submittedName>
        <fullName evidence="1">Leucine rich repeats-containing protein</fullName>
    </submittedName>
</protein>
<gene>
    <name evidence="1" type="ORF">TPC1_10671</name>
</gene>
<feature type="non-terminal residue" evidence="1">
    <location>
        <position position="161"/>
    </location>
</feature>
<dbReference type="SUPFAM" id="SSF52058">
    <property type="entry name" value="L domain-like"/>
    <property type="match status" value="1"/>
</dbReference>
<accession>A0A146KL26</accession>
<organism evidence="1">
    <name type="scientific">Trepomonas sp. PC1</name>
    <dbReference type="NCBI Taxonomy" id="1076344"/>
    <lineage>
        <taxon>Eukaryota</taxon>
        <taxon>Metamonada</taxon>
        <taxon>Diplomonadida</taxon>
        <taxon>Hexamitidae</taxon>
        <taxon>Hexamitinae</taxon>
        <taxon>Trepomonas</taxon>
    </lineage>
</organism>
<dbReference type="InterPro" id="IPR032675">
    <property type="entry name" value="LRR_dom_sf"/>
</dbReference>
<dbReference type="Gene3D" id="3.80.10.10">
    <property type="entry name" value="Ribonuclease Inhibitor"/>
    <property type="match status" value="1"/>
</dbReference>
<dbReference type="Pfam" id="PF13306">
    <property type="entry name" value="LRR_5"/>
    <property type="match status" value="1"/>
</dbReference>
<proteinExistence type="predicted"/>
<feature type="non-terminal residue" evidence="1">
    <location>
        <position position="1"/>
    </location>
</feature>
<reference evidence="1" key="1">
    <citation type="submission" date="2015-07" db="EMBL/GenBank/DDBJ databases">
        <title>Adaptation to a free-living lifestyle via gene acquisitions in the diplomonad Trepomonas sp. PC1.</title>
        <authorList>
            <person name="Xu F."/>
            <person name="Jerlstrom-Hultqvist J."/>
            <person name="Kolisko M."/>
            <person name="Simpson A.G.B."/>
            <person name="Roger A.J."/>
            <person name="Svard S.G."/>
            <person name="Andersson J.O."/>
        </authorList>
    </citation>
    <scope>NUCLEOTIDE SEQUENCE</scope>
    <source>
        <strain evidence="1">PC1</strain>
    </source>
</reference>
<dbReference type="AlphaFoldDB" id="A0A146KL26"/>
<dbReference type="EMBL" id="GDID01000500">
    <property type="protein sequence ID" value="JAP96106.1"/>
    <property type="molecule type" value="Transcribed_RNA"/>
</dbReference>
<name>A0A146KL26_9EUKA</name>